<name>A0A6H1ZX53_9ZZZZ</name>
<organism evidence="1">
    <name type="scientific">viral metagenome</name>
    <dbReference type="NCBI Taxonomy" id="1070528"/>
    <lineage>
        <taxon>unclassified sequences</taxon>
        <taxon>metagenomes</taxon>
        <taxon>organismal metagenomes</taxon>
    </lineage>
</organism>
<gene>
    <name evidence="1" type="ORF">TM448A02429_0002</name>
</gene>
<accession>A0A6H1ZX53</accession>
<evidence type="ECO:0000313" key="1">
    <source>
        <dbReference type="EMBL" id="QJA52001.1"/>
    </source>
</evidence>
<protein>
    <submittedName>
        <fullName evidence="1">Uncharacterized protein</fullName>
    </submittedName>
</protein>
<dbReference type="EMBL" id="MT144305">
    <property type="protein sequence ID" value="QJA52001.1"/>
    <property type="molecule type" value="Genomic_DNA"/>
</dbReference>
<proteinExistence type="predicted"/>
<sequence>MTKRIEIHSGPDSLGRYLYTLLWPDNYFPGHPDGENIERERAQVFHATLPDWYKKEKGGK</sequence>
<reference evidence="1" key="1">
    <citation type="submission" date="2020-03" db="EMBL/GenBank/DDBJ databases">
        <title>The deep terrestrial virosphere.</title>
        <authorList>
            <person name="Holmfeldt K."/>
            <person name="Nilsson E."/>
            <person name="Simone D."/>
            <person name="Lopez-Fernandez M."/>
            <person name="Wu X."/>
            <person name="de Brujin I."/>
            <person name="Lundin D."/>
            <person name="Andersson A."/>
            <person name="Bertilsson S."/>
            <person name="Dopson M."/>
        </authorList>
    </citation>
    <scope>NUCLEOTIDE SEQUENCE</scope>
    <source>
        <strain evidence="1">TM448A02429</strain>
    </source>
</reference>
<dbReference type="AlphaFoldDB" id="A0A6H1ZX53"/>